<reference evidence="11" key="2">
    <citation type="journal article" date="2003" name="Dev. Genes Evol.">
        <title>Genomewide surveys of developmentally relevant genes in Ciona intestinalis.</title>
        <authorList>
            <person name="Satou Y."/>
            <person name="Satoh N."/>
        </authorList>
    </citation>
    <scope>NUCLEOTIDE SEQUENCE</scope>
</reference>
<protein>
    <recommendedName>
        <fullName evidence="9">Protein Wnt</fullName>
    </recommendedName>
</protein>
<dbReference type="GO" id="GO:0005125">
    <property type="term" value="F:cytokine activity"/>
    <property type="evidence" value="ECO:0000318"/>
    <property type="project" value="GO_Central"/>
</dbReference>
<dbReference type="InterPro" id="IPR005817">
    <property type="entry name" value="Wnt"/>
</dbReference>
<gene>
    <name evidence="11" type="primary">Ci-Orphan Wnt b</name>
    <name evidence="12" type="synonym">LOC778720</name>
</gene>
<dbReference type="HOGENOM" id="CLU_033039_1_4_1"/>
<dbReference type="OMA" id="IHTCKPH"/>
<comment type="subcellular location">
    <subcellularLocation>
        <location evidence="1 9">Secreted</location>
        <location evidence="1 9">Extracellular space</location>
        <location evidence="1 9">Extracellular matrix</location>
    </subcellularLocation>
</comment>
<evidence type="ECO:0000256" key="5">
    <source>
        <dbReference type="ARBA" id="ARBA00022530"/>
    </source>
</evidence>
<feature type="compositionally biased region" description="Polar residues" evidence="10">
    <location>
        <begin position="369"/>
        <end position="396"/>
    </location>
</feature>
<dbReference type="Gene3D" id="3.30.2460.20">
    <property type="match status" value="1"/>
</dbReference>
<sequence>MELPLYRYVTAMPHHLSLLVIVFLDICTTSGNSWLFFGKLHASSTSSIEQICLQMPLEPEQKQYCKNHTKIMERIRDGTEMAMKECQYQFRNERWNCSSADESQGFGKVLKRGTREAAFVGAITSAAVAHEVTRACSRGELTECSCDGQKRMGSYRDHRGRFEWAGCSDDVQFGMSVAKIFVNTKDNALHDARAIMNVHNNRAGRKTVKSFMKRFCKCHGATDTCPLRTCWDALDSFRLSGNQLKRKYDGASRVTVKQGSRKMTLHTTVSSHKSPTKRDLVYLEDSPNYCVRNEATGSLGTSGRECNLSSKGIDGCSLLCCGRGHDTSSVTRTRINCACVFHWCCEVRCTNCTNTYDIYTCKPEPMQEDPTQQTISSTTTDVSSAAPTRNSGTTLSTSTKGRKSGRRRNKKTRRRKGRRKGRRGRKQKNTTGPVRAKRNIPEHEEDDVDIDVMDLNEEVEDFRLDFDEDSLEKYRGGTWDKNESRELYWFSKWWVTMQRFLYHDRSAVTG</sequence>
<evidence type="ECO:0000256" key="9">
    <source>
        <dbReference type="RuleBase" id="RU003500"/>
    </source>
</evidence>
<dbReference type="RefSeq" id="NP_001071794.1">
    <property type="nucleotide sequence ID" value="NM_001078326.1"/>
</dbReference>
<evidence type="ECO:0000256" key="1">
    <source>
        <dbReference type="ARBA" id="ARBA00004498"/>
    </source>
</evidence>
<reference evidence="12" key="5">
    <citation type="journal article" date="2008" name="Genome Biol.">
        <title>Improved genome assembly and evidence-based global gene model set for the chordate Ciona intestinalis: new insight into intron and operon populations.</title>
        <authorList>
            <person name="Satou Y."/>
            <person name="Mineta K."/>
            <person name="Ogasawara M."/>
            <person name="Sasakura Y."/>
            <person name="Shoguchi E."/>
            <person name="Ueno K."/>
            <person name="Yamada L."/>
            <person name="Matsumoto J."/>
            <person name="Wasserscheid J."/>
            <person name="Dewar K."/>
            <person name="Wiley G.B."/>
            <person name="Macmil S.L."/>
            <person name="Roe B.A."/>
            <person name="Zeller R.W."/>
            <person name="Hastings K.E."/>
            <person name="Lemaire P."/>
            <person name="Lindquist E."/>
            <person name="Endo T."/>
            <person name="Hotta K."/>
            <person name="Inaba K."/>
        </authorList>
    </citation>
    <scope>NUCLEOTIDE SEQUENCE [LARGE SCALE GENOMIC DNA]</scope>
    <source>
        <strain evidence="12">wild type</strain>
    </source>
</reference>
<dbReference type="GO" id="GO:0060070">
    <property type="term" value="P:canonical Wnt signaling pathway"/>
    <property type="evidence" value="ECO:0000318"/>
    <property type="project" value="GO_Central"/>
</dbReference>
<keyword evidence="3 9" id="KW-0217">Developmental protein</keyword>
<accession>F6W410</accession>
<accession>Q4H308</accession>
<name>Q4H308_CIOIN</name>
<dbReference type="FunFam" id="3.30.2460.20:FF:000001">
    <property type="entry name" value="Wnt homolog"/>
    <property type="match status" value="1"/>
</dbReference>
<dbReference type="PRINTS" id="PR01349">
    <property type="entry name" value="WNTPROTEIN"/>
</dbReference>
<dbReference type="GO" id="GO:0005615">
    <property type="term" value="C:extracellular space"/>
    <property type="evidence" value="ECO:0000318"/>
    <property type="project" value="GO_Central"/>
</dbReference>
<dbReference type="InterPro" id="IPR043158">
    <property type="entry name" value="Wnt_C"/>
</dbReference>
<feature type="region of interest" description="Disordered" evidence="10">
    <location>
        <begin position="367"/>
        <end position="445"/>
    </location>
</feature>
<keyword evidence="4" id="KW-0964">Secreted</keyword>
<comment type="similarity">
    <text evidence="2 9">Belongs to the Wnt family.</text>
</comment>
<reference evidence="11" key="4">
    <citation type="submission" date="2005-04" db="EMBL/GenBank/DDBJ databases">
        <title>Expressed genes in Ciona intestinalis.</title>
        <authorList>
            <person name="Satou Y."/>
        </authorList>
    </citation>
    <scope>NUCLEOTIDE SEQUENCE</scope>
</reference>
<dbReference type="Proteomes" id="UP000008144">
    <property type="component" value="Chromosome 12"/>
</dbReference>
<evidence type="ECO:0000256" key="7">
    <source>
        <dbReference type="ARBA" id="ARBA00023157"/>
    </source>
</evidence>
<dbReference type="OrthoDB" id="5945655at2759"/>
<dbReference type="GeneID" id="778720"/>
<dbReference type="STRING" id="7719.ENSCINP00000004395"/>
<dbReference type="PANTHER" id="PTHR12027:SF37">
    <property type="entry name" value="PROTEIN WNT"/>
    <property type="match status" value="1"/>
</dbReference>
<evidence type="ECO:0000313" key="11">
    <source>
        <dbReference type="EMBL" id="BAE06619.1"/>
    </source>
</evidence>
<keyword evidence="6 9" id="KW-0879">Wnt signaling pathway</keyword>
<organism evidence="11">
    <name type="scientific">Ciona intestinalis</name>
    <name type="common">Transparent sea squirt</name>
    <name type="synonym">Ascidia intestinalis</name>
    <dbReference type="NCBI Taxonomy" id="7719"/>
    <lineage>
        <taxon>Eukaryota</taxon>
        <taxon>Metazoa</taxon>
        <taxon>Chordata</taxon>
        <taxon>Tunicata</taxon>
        <taxon>Ascidiacea</taxon>
        <taxon>Phlebobranchia</taxon>
        <taxon>Cionidae</taxon>
        <taxon>Ciona</taxon>
    </lineage>
</organism>
<comment type="function">
    <text evidence="9">Ligand for members of the frizzled family of seven transmembrane receptors.</text>
</comment>
<dbReference type="GO" id="GO:0030182">
    <property type="term" value="P:neuron differentiation"/>
    <property type="evidence" value="ECO:0000318"/>
    <property type="project" value="GO_Central"/>
</dbReference>
<dbReference type="EMBL" id="AB210614">
    <property type="protein sequence ID" value="BAE06619.1"/>
    <property type="molecule type" value="mRNA"/>
</dbReference>
<dbReference type="Ensembl" id="ENSCINT00000004395.3">
    <property type="protein sequence ID" value="ENSCINP00000004395.3"/>
    <property type="gene ID" value="ENSCING00000002145.3"/>
</dbReference>
<evidence type="ECO:0000313" key="13">
    <source>
        <dbReference type="Proteomes" id="UP000008144"/>
    </source>
</evidence>
<dbReference type="KEGG" id="cin:778720"/>
<dbReference type="SMART" id="SM00097">
    <property type="entry name" value="WNT1"/>
    <property type="match status" value="1"/>
</dbReference>
<dbReference type="EMBL" id="EAAA01001006">
    <property type="status" value="NOT_ANNOTATED_CDS"/>
    <property type="molecule type" value="Genomic_DNA"/>
</dbReference>
<keyword evidence="13" id="KW-1185">Reference proteome</keyword>
<reference evidence="13" key="1">
    <citation type="journal article" date="2002" name="Science">
        <title>The draft genome of Ciona intestinalis: insights into chordate and vertebrate origins.</title>
        <authorList>
            <person name="Dehal P."/>
            <person name="Satou Y."/>
            <person name="Campbell R.K."/>
            <person name="Chapman J."/>
            <person name="Degnan B."/>
            <person name="De Tomaso A."/>
            <person name="Davidson B."/>
            <person name="Di Gregorio A."/>
            <person name="Gelpke M."/>
            <person name="Goodstein D.M."/>
            <person name="Harafuji N."/>
            <person name="Hastings K.E."/>
            <person name="Ho I."/>
            <person name="Hotta K."/>
            <person name="Huang W."/>
            <person name="Kawashima T."/>
            <person name="Lemaire P."/>
            <person name="Martinez D."/>
            <person name="Meinertzhagen I.A."/>
            <person name="Necula S."/>
            <person name="Nonaka M."/>
            <person name="Putnam N."/>
            <person name="Rash S."/>
            <person name="Saiga H."/>
            <person name="Satake M."/>
            <person name="Terry A."/>
            <person name="Yamada L."/>
            <person name="Wang H.G."/>
            <person name="Awazu S."/>
            <person name="Azumi K."/>
            <person name="Boore J."/>
            <person name="Branno M."/>
            <person name="Chin-Bow S."/>
            <person name="DeSantis R."/>
            <person name="Doyle S."/>
            <person name="Francino P."/>
            <person name="Keys D.N."/>
            <person name="Haga S."/>
            <person name="Hayashi H."/>
            <person name="Hino K."/>
            <person name="Imai K.S."/>
            <person name="Inaba K."/>
            <person name="Kano S."/>
            <person name="Kobayashi K."/>
            <person name="Kobayashi M."/>
            <person name="Lee B.I."/>
            <person name="Makabe K.W."/>
            <person name="Manohar C."/>
            <person name="Matassi G."/>
            <person name="Medina M."/>
            <person name="Mochizuki Y."/>
            <person name="Mount S."/>
            <person name="Morishita T."/>
            <person name="Miura S."/>
            <person name="Nakayama A."/>
            <person name="Nishizaka S."/>
            <person name="Nomoto H."/>
            <person name="Ohta F."/>
            <person name="Oishi K."/>
            <person name="Rigoutsos I."/>
            <person name="Sano M."/>
            <person name="Sasaki A."/>
            <person name="Sasakura Y."/>
            <person name="Shoguchi E."/>
            <person name="Shin-i T."/>
            <person name="Spagnuolo A."/>
            <person name="Stainier D."/>
            <person name="Suzuki M.M."/>
            <person name="Tassy O."/>
            <person name="Takatori N."/>
            <person name="Tokuoka M."/>
            <person name="Yagi K."/>
            <person name="Yoshizaki F."/>
            <person name="Wada S."/>
            <person name="Zhang C."/>
            <person name="Hyatt P.D."/>
            <person name="Larimer F."/>
            <person name="Detter C."/>
            <person name="Doggett N."/>
            <person name="Glavina T."/>
            <person name="Hawkins T."/>
            <person name="Richardson P."/>
            <person name="Lucas S."/>
            <person name="Kohara Y."/>
            <person name="Levine M."/>
            <person name="Satoh N."/>
            <person name="Rokhsar D.S."/>
        </authorList>
    </citation>
    <scope>NUCLEOTIDE SEQUENCE [LARGE SCALE GENOMIC DNA]</scope>
</reference>
<evidence type="ECO:0000256" key="4">
    <source>
        <dbReference type="ARBA" id="ARBA00022525"/>
    </source>
</evidence>
<dbReference type="Pfam" id="PF00110">
    <property type="entry name" value="wnt"/>
    <property type="match status" value="1"/>
</dbReference>
<reference evidence="12" key="6">
    <citation type="submission" date="2025-05" db="UniProtKB">
        <authorList>
            <consortium name="Ensembl"/>
        </authorList>
    </citation>
    <scope>IDENTIFICATION</scope>
</reference>
<dbReference type="GO" id="GO:0045165">
    <property type="term" value="P:cell fate commitment"/>
    <property type="evidence" value="ECO:0000318"/>
    <property type="project" value="GO_Central"/>
</dbReference>
<evidence type="ECO:0000256" key="8">
    <source>
        <dbReference type="ARBA" id="ARBA00023288"/>
    </source>
</evidence>
<evidence type="ECO:0000256" key="2">
    <source>
        <dbReference type="ARBA" id="ARBA00005683"/>
    </source>
</evidence>
<dbReference type="GeneTree" id="ENSGT00940000171600"/>
<reference evidence="11" key="3">
    <citation type="journal article" date="2004" name="Development">
        <title>Gene expression profiles of transcription factors and signaling molecules in the ascidian embryo: towards a comprehensive understanding of gene networks.</title>
        <authorList>
            <person name="Imai K.S."/>
            <person name="Hino K."/>
            <person name="Yagi K."/>
            <person name="Satoh N."/>
            <person name="Satou Y."/>
        </authorList>
    </citation>
    <scope>NUCLEOTIDE SEQUENCE</scope>
</reference>
<accession>A0A1W2VRX6</accession>
<evidence type="ECO:0000256" key="3">
    <source>
        <dbReference type="ARBA" id="ARBA00022473"/>
    </source>
</evidence>
<dbReference type="PANTHER" id="PTHR12027">
    <property type="entry name" value="WNT RELATED"/>
    <property type="match status" value="1"/>
</dbReference>
<keyword evidence="5" id="KW-0272">Extracellular matrix</keyword>
<dbReference type="AlphaFoldDB" id="Q4H308"/>
<dbReference type="GO" id="GO:0005109">
    <property type="term" value="F:frizzled binding"/>
    <property type="evidence" value="ECO:0000318"/>
    <property type="project" value="GO_Central"/>
</dbReference>
<feature type="compositionally biased region" description="Basic residues" evidence="10">
    <location>
        <begin position="400"/>
        <end position="428"/>
    </location>
</feature>
<evidence type="ECO:0000256" key="10">
    <source>
        <dbReference type="SAM" id="MobiDB-lite"/>
    </source>
</evidence>
<keyword evidence="8" id="KW-0449">Lipoprotein</keyword>
<evidence type="ECO:0000256" key="6">
    <source>
        <dbReference type="ARBA" id="ARBA00022687"/>
    </source>
</evidence>
<evidence type="ECO:0000313" key="12">
    <source>
        <dbReference type="Ensembl" id="ENSCINP00000004395.3"/>
    </source>
</evidence>
<keyword evidence="7" id="KW-1015">Disulfide bond</keyword>
<proteinExistence type="evidence at transcript level"/>